<gene>
    <name evidence="2" type="ORF">G4D72_12005</name>
</gene>
<proteinExistence type="predicted"/>
<dbReference type="PANTHER" id="PTHR37292:SF2">
    <property type="entry name" value="DUF262 DOMAIN-CONTAINING PROTEIN"/>
    <property type="match status" value="1"/>
</dbReference>
<evidence type="ECO:0000313" key="2">
    <source>
        <dbReference type="EMBL" id="NHM02830.1"/>
    </source>
</evidence>
<accession>A0ABX0IBR0</accession>
<dbReference type="Pfam" id="PF03235">
    <property type="entry name" value="GmrSD_N"/>
    <property type="match status" value="1"/>
</dbReference>
<evidence type="ECO:0000259" key="1">
    <source>
        <dbReference type="Pfam" id="PF03235"/>
    </source>
</evidence>
<dbReference type="RefSeq" id="WP_166077967.1">
    <property type="nucleotide sequence ID" value="NZ_JAAJBT010000008.1"/>
</dbReference>
<dbReference type="EMBL" id="JAAJBT010000008">
    <property type="protein sequence ID" value="NHM02830.1"/>
    <property type="molecule type" value="Genomic_DNA"/>
</dbReference>
<keyword evidence="3" id="KW-1185">Reference proteome</keyword>
<organism evidence="2 3">
    <name type="scientific">Flavobacterium difficile</name>
    <dbReference type="NCBI Taxonomy" id="2709659"/>
    <lineage>
        <taxon>Bacteria</taxon>
        <taxon>Pseudomonadati</taxon>
        <taxon>Bacteroidota</taxon>
        <taxon>Flavobacteriia</taxon>
        <taxon>Flavobacteriales</taxon>
        <taxon>Flavobacteriaceae</taxon>
        <taxon>Flavobacterium</taxon>
    </lineage>
</organism>
<name>A0ABX0IBR0_9FLAO</name>
<sequence>MKAPELSTSPEKIDKIINRINSGDIRIPAFQRAYVWKQNQIIDLLDSVIKNYPIGSVLLWSTKEVLRHTRNIAGYKIPENDIDYPVNYILDGQQRISSIYATFSDKTIQESESARYNPNLDIFEIYYNFSTKKFQPKSEINLFSNDVVYLRNFLNTSKVFELLKTLDSKYHQEAQELHSKLINYELPVVTIKNREKSEVGIIFERINNTGTKLTTLDLMTAWTWTEDFHLMEAINDLQEELDEKNFGDISQNILLQAISGVIQNNTTTKAVVDLSGEQVRDNWTNFCESLKKSIDFISSELNCAHLDFLPYQQQLIAFCKFYSIAGMPTANQLSELKKWFWKTSFSNRYSTGMTTEKMNTDIERIIEIRNNNFENSSKITYTVSKNELIETKFSKANSLTRAFLLLMAQKRPLDLIKNSKIDIVNSLSKYNRKQFHHIFPNAFLKNQGVPIYKIFSITNFCFLPADSNKKISMKSPSEYFFNLIPSEHFVTILESNIIPIKRDLYENNNFNDFLDKRAEHIIDEIDKLIS</sequence>
<protein>
    <submittedName>
        <fullName evidence="2">DUF262 domain-containing protein</fullName>
    </submittedName>
</protein>
<evidence type="ECO:0000313" key="3">
    <source>
        <dbReference type="Proteomes" id="UP000800984"/>
    </source>
</evidence>
<feature type="domain" description="GmrSD restriction endonucleases N-terminal" evidence="1">
    <location>
        <begin position="14"/>
        <end position="222"/>
    </location>
</feature>
<reference evidence="2 3" key="1">
    <citation type="submission" date="2020-02" db="EMBL/GenBank/DDBJ databases">
        <authorList>
            <person name="Chen W.-M."/>
        </authorList>
    </citation>
    <scope>NUCLEOTIDE SEQUENCE [LARGE SCALE GENOMIC DNA]</scope>
    <source>
        <strain evidence="2 3">KDG-16</strain>
    </source>
</reference>
<dbReference type="Proteomes" id="UP000800984">
    <property type="component" value="Unassembled WGS sequence"/>
</dbReference>
<comment type="caution">
    <text evidence="2">The sequence shown here is derived from an EMBL/GenBank/DDBJ whole genome shotgun (WGS) entry which is preliminary data.</text>
</comment>
<dbReference type="InterPro" id="IPR004919">
    <property type="entry name" value="GmrSD_N"/>
</dbReference>
<dbReference type="PANTHER" id="PTHR37292">
    <property type="entry name" value="VNG6097C"/>
    <property type="match status" value="1"/>
</dbReference>